<reference evidence="2" key="1">
    <citation type="submission" date="2019-08" db="EMBL/GenBank/DDBJ databases">
        <authorList>
            <person name="Kucharzyk K."/>
            <person name="Murdoch R.W."/>
            <person name="Higgins S."/>
            <person name="Loffler F."/>
        </authorList>
    </citation>
    <scope>NUCLEOTIDE SEQUENCE</scope>
</reference>
<sequence length="74" mass="8484">MLVRMFFNENSSRKGKTSITEQIANYLNPGCLCIRQAHNPLESSKHGIGHIVGNRPNKEQGSKQDKREHDSRRH</sequence>
<accession>A0A644Z928</accession>
<protein>
    <submittedName>
        <fullName evidence="2">Uncharacterized protein</fullName>
    </submittedName>
</protein>
<evidence type="ECO:0000313" key="2">
    <source>
        <dbReference type="EMBL" id="MPM37322.1"/>
    </source>
</evidence>
<gene>
    <name evidence="2" type="ORF">SDC9_83932</name>
</gene>
<feature type="region of interest" description="Disordered" evidence="1">
    <location>
        <begin position="43"/>
        <end position="74"/>
    </location>
</feature>
<dbReference type="EMBL" id="VSSQ01007905">
    <property type="protein sequence ID" value="MPM37322.1"/>
    <property type="molecule type" value="Genomic_DNA"/>
</dbReference>
<feature type="compositionally biased region" description="Basic and acidic residues" evidence="1">
    <location>
        <begin position="56"/>
        <end position="74"/>
    </location>
</feature>
<comment type="caution">
    <text evidence="2">The sequence shown here is derived from an EMBL/GenBank/DDBJ whole genome shotgun (WGS) entry which is preliminary data.</text>
</comment>
<evidence type="ECO:0000256" key="1">
    <source>
        <dbReference type="SAM" id="MobiDB-lite"/>
    </source>
</evidence>
<dbReference type="AlphaFoldDB" id="A0A644Z928"/>
<proteinExistence type="predicted"/>
<organism evidence="2">
    <name type="scientific">bioreactor metagenome</name>
    <dbReference type="NCBI Taxonomy" id="1076179"/>
    <lineage>
        <taxon>unclassified sequences</taxon>
        <taxon>metagenomes</taxon>
        <taxon>ecological metagenomes</taxon>
    </lineage>
</organism>
<name>A0A644Z928_9ZZZZ</name>